<dbReference type="PROSITE" id="PS50076">
    <property type="entry name" value="DNAJ_2"/>
    <property type="match status" value="1"/>
</dbReference>
<dbReference type="OrthoDB" id="1738492at2"/>
<proteinExistence type="predicted"/>
<feature type="region of interest" description="Disordered" evidence="3">
    <location>
        <begin position="19"/>
        <end position="45"/>
    </location>
</feature>
<evidence type="ECO:0000256" key="4">
    <source>
        <dbReference type="SAM" id="Phobius"/>
    </source>
</evidence>
<dbReference type="SUPFAM" id="SSF46565">
    <property type="entry name" value="Chaperone J-domain"/>
    <property type="match status" value="1"/>
</dbReference>
<reference evidence="6 7" key="1">
    <citation type="submission" date="2018-09" db="EMBL/GenBank/DDBJ databases">
        <title>Paenibacillus aracenensis nov. sp. isolated from a cave in southern Spain.</title>
        <authorList>
            <person name="Jurado V."/>
            <person name="Gutierrez-Patricio S."/>
            <person name="Gonzalez-Pimentel J.L."/>
            <person name="Miller A.Z."/>
            <person name="Laiz L."/>
            <person name="Saiz-Jimenez C."/>
        </authorList>
    </citation>
    <scope>NUCLEOTIDE SEQUENCE [LARGE SCALE GENOMIC DNA]</scope>
    <source>
        <strain evidence="6 7">JCM 19203</strain>
    </source>
</reference>
<sequence>MDDLKQAYKTLGLKENAPKEEVEKRYSTLVRREKARSKSGDPAGDEEFRQVTAAYRLILARDDEKFAQEFNEKEYGKYKGMAGKAQKVDHFWRYYKWHTIGAIALVGVIIYGIMSYIDHKEHQRYLASLPPMDLQVTFMGTFMEESGQEKDLVTNALMKPFPEWKRLEYSTIFIPQDDMNRYAYLQKALVTVMSEIPDLYLMDKYMFEWIGLQEALLPLDERPELAEYADGPAALELKPEKNPEGSVYGIDLSKSDLFKELKMMKVELIAGVRANAKRPDNAIKFIEHYAKTIPSP</sequence>
<feature type="transmembrane region" description="Helical" evidence="4">
    <location>
        <begin position="97"/>
        <end position="117"/>
    </location>
</feature>
<gene>
    <name evidence="6" type="ORF">D3P09_18980</name>
</gene>
<feature type="compositionally biased region" description="Basic and acidic residues" evidence="3">
    <location>
        <begin position="19"/>
        <end position="39"/>
    </location>
</feature>
<dbReference type="AlphaFoldDB" id="A0A3A6PQL6"/>
<keyword evidence="2" id="KW-0346">Stress response</keyword>
<feature type="domain" description="J" evidence="5">
    <location>
        <begin position="6"/>
        <end position="79"/>
    </location>
</feature>
<evidence type="ECO:0000256" key="3">
    <source>
        <dbReference type="SAM" id="MobiDB-lite"/>
    </source>
</evidence>
<dbReference type="GO" id="GO:0006260">
    <property type="term" value="P:DNA replication"/>
    <property type="evidence" value="ECO:0007669"/>
    <property type="project" value="UniProtKB-KW"/>
</dbReference>
<keyword evidence="4" id="KW-1133">Transmembrane helix</keyword>
<evidence type="ECO:0000313" key="7">
    <source>
        <dbReference type="Proteomes" id="UP000267798"/>
    </source>
</evidence>
<evidence type="ECO:0000313" key="6">
    <source>
        <dbReference type="EMBL" id="RJX38153.1"/>
    </source>
</evidence>
<dbReference type="InterPro" id="IPR036869">
    <property type="entry name" value="J_dom_sf"/>
</dbReference>
<dbReference type="RefSeq" id="WP_120112972.1">
    <property type="nucleotide sequence ID" value="NZ_QXQB01000004.1"/>
</dbReference>
<organism evidence="6 7">
    <name type="scientific">Paenibacillus pinisoli</name>
    <dbReference type="NCBI Taxonomy" id="1276110"/>
    <lineage>
        <taxon>Bacteria</taxon>
        <taxon>Bacillati</taxon>
        <taxon>Bacillota</taxon>
        <taxon>Bacilli</taxon>
        <taxon>Bacillales</taxon>
        <taxon>Paenibacillaceae</taxon>
        <taxon>Paenibacillus</taxon>
    </lineage>
</organism>
<dbReference type="Proteomes" id="UP000267798">
    <property type="component" value="Unassembled WGS sequence"/>
</dbReference>
<accession>A0A3A6PQL6</accession>
<dbReference type="Gene3D" id="1.10.287.110">
    <property type="entry name" value="DnaJ domain"/>
    <property type="match status" value="1"/>
</dbReference>
<keyword evidence="1" id="KW-0235">DNA replication</keyword>
<evidence type="ECO:0000256" key="2">
    <source>
        <dbReference type="ARBA" id="ARBA00023016"/>
    </source>
</evidence>
<dbReference type="InterPro" id="IPR001623">
    <property type="entry name" value="DnaJ_domain"/>
</dbReference>
<protein>
    <submittedName>
        <fullName evidence="6">J domain-containing protein</fullName>
    </submittedName>
</protein>
<keyword evidence="4" id="KW-0472">Membrane</keyword>
<evidence type="ECO:0000256" key="1">
    <source>
        <dbReference type="ARBA" id="ARBA00022705"/>
    </source>
</evidence>
<keyword evidence="7" id="KW-1185">Reference proteome</keyword>
<name>A0A3A6PQL6_9BACL</name>
<evidence type="ECO:0000259" key="5">
    <source>
        <dbReference type="PROSITE" id="PS50076"/>
    </source>
</evidence>
<comment type="caution">
    <text evidence="6">The sequence shown here is derived from an EMBL/GenBank/DDBJ whole genome shotgun (WGS) entry which is preliminary data.</text>
</comment>
<dbReference type="EMBL" id="QXQB01000004">
    <property type="protein sequence ID" value="RJX38153.1"/>
    <property type="molecule type" value="Genomic_DNA"/>
</dbReference>
<keyword evidence="4" id="KW-0812">Transmembrane</keyword>